<accession>A0ABS4PC53</accession>
<organism evidence="1 2">
    <name type="scientific">Winslowiella toletana</name>
    <dbReference type="NCBI Taxonomy" id="92490"/>
    <lineage>
        <taxon>Bacteria</taxon>
        <taxon>Pseudomonadati</taxon>
        <taxon>Pseudomonadota</taxon>
        <taxon>Gammaproteobacteria</taxon>
        <taxon>Enterobacterales</taxon>
        <taxon>Erwiniaceae</taxon>
        <taxon>Winslowiella</taxon>
    </lineage>
</organism>
<dbReference type="RefSeq" id="WP_026111466.1">
    <property type="nucleotide sequence ID" value="NZ_JAGGMQ010000001.1"/>
</dbReference>
<protein>
    <submittedName>
        <fullName evidence="1">Uncharacterized protein</fullName>
    </submittedName>
</protein>
<name>A0ABS4PC53_9GAMM</name>
<evidence type="ECO:0000313" key="1">
    <source>
        <dbReference type="EMBL" id="MBP2170223.1"/>
    </source>
</evidence>
<gene>
    <name evidence="1" type="ORF">J2125_003415</name>
</gene>
<dbReference type="Pfam" id="PF06069">
    <property type="entry name" value="PerC"/>
    <property type="match status" value="1"/>
</dbReference>
<dbReference type="EMBL" id="JAGGMQ010000001">
    <property type="protein sequence ID" value="MBP2170223.1"/>
    <property type="molecule type" value="Genomic_DNA"/>
</dbReference>
<reference evidence="2" key="2">
    <citation type="submission" date="2023-07" db="EMBL/GenBank/DDBJ databases">
        <title>Genome mining of underrepresented organisms for secondary metabolites.</title>
        <authorList>
            <person name="D'Agostino P.M."/>
        </authorList>
    </citation>
    <scope>NUCLEOTIDE SEQUENCE [LARGE SCALE GENOMIC DNA]</scope>
    <source>
        <strain evidence="2">WS4403</strain>
    </source>
</reference>
<comment type="caution">
    <text evidence="1">The sequence shown here is derived from an EMBL/GenBank/DDBJ whole genome shotgun (WGS) entry which is preliminary data.</text>
</comment>
<dbReference type="Proteomes" id="UP001195624">
    <property type="component" value="Unassembled WGS sequence"/>
</dbReference>
<evidence type="ECO:0000313" key="2">
    <source>
        <dbReference type="Proteomes" id="UP001195624"/>
    </source>
</evidence>
<proteinExistence type="predicted"/>
<keyword evidence="2" id="KW-1185">Reference proteome</keyword>
<sequence length="146" mass="16334">MLSQERQLKEITEAEQRRDSFVSHNQRLAEQTTRIESEYLIAKGLDGFNLPCLPDGSILLSLVDESGNVVAAQTITPQGEKKVLYGSATEAGREWLRNRRNECLAKRVRPPVLIDTFGDVTKAAADTQHRMGLVRPGGEAFRLKKK</sequence>
<dbReference type="InterPro" id="IPR024684">
    <property type="entry name" value="Tscrpt_act_PerC/SfV_Orf40"/>
</dbReference>
<reference evidence="1 2" key="1">
    <citation type="submission" date="2021-03" db="EMBL/GenBank/DDBJ databases">
        <authorList>
            <person name="D'Agostino P."/>
            <person name="Huntemann M."/>
            <person name="Clum A."/>
            <person name="Spunde A."/>
            <person name="Palaniappan K."/>
            <person name="Ritter S."/>
            <person name="Mikhailova N."/>
            <person name="Chen I.-M."/>
            <person name="Stamatis D."/>
            <person name="Reddy T."/>
            <person name="O'Malley R."/>
            <person name="Daum C."/>
            <person name="Shapiro N."/>
            <person name="Ivanova N."/>
            <person name="Kyrpides N."/>
            <person name="Woyke T."/>
        </authorList>
    </citation>
    <scope>NUCLEOTIDE SEQUENCE [LARGE SCALE GENOMIC DNA]</scope>
    <source>
        <strain evidence="1 2">WS4403</strain>
    </source>
</reference>